<comment type="caution">
    <text evidence="6">The sequence shown here is derived from an EMBL/GenBank/DDBJ whole genome shotgun (WGS) entry which is preliminary data.</text>
</comment>
<dbReference type="GO" id="GO:0046872">
    <property type="term" value="F:metal ion binding"/>
    <property type="evidence" value="ECO:0007669"/>
    <property type="project" value="UniProtKB-KW"/>
</dbReference>
<keyword evidence="2" id="KW-0479">Metal-binding</keyword>
<protein>
    <submittedName>
        <fullName evidence="6">Mss4-like protein</fullName>
    </submittedName>
</protein>
<evidence type="ECO:0000256" key="3">
    <source>
        <dbReference type="ARBA" id="ARBA00022833"/>
    </source>
</evidence>
<accession>A0A9P8CP98</accession>
<dbReference type="InterPro" id="IPR011057">
    <property type="entry name" value="Mss4-like_sf"/>
</dbReference>
<keyword evidence="3" id="KW-0862">Zinc</keyword>
<dbReference type="Proteomes" id="UP000887229">
    <property type="component" value="Unassembled WGS sequence"/>
</dbReference>
<dbReference type="SUPFAM" id="SSF51316">
    <property type="entry name" value="Mss4-like"/>
    <property type="match status" value="1"/>
</dbReference>
<dbReference type="PANTHER" id="PTHR33337">
    <property type="entry name" value="GFA DOMAIN-CONTAINING PROTEIN"/>
    <property type="match status" value="1"/>
</dbReference>
<dbReference type="EMBL" id="MU251255">
    <property type="protein sequence ID" value="KAG9253962.1"/>
    <property type="molecule type" value="Genomic_DNA"/>
</dbReference>
<reference evidence="6" key="1">
    <citation type="journal article" date="2021" name="IMA Fungus">
        <title>Genomic characterization of three marine fungi, including Emericellopsis atlantica sp. nov. with signatures of a generalist lifestyle and marine biomass degradation.</title>
        <authorList>
            <person name="Hagestad O.C."/>
            <person name="Hou L."/>
            <person name="Andersen J.H."/>
            <person name="Hansen E.H."/>
            <person name="Altermark B."/>
            <person name="Li C."/>
            <person name="Kuhnert E."/>
            <person name="Cox R.J."/>
            <person name="Crous P.W."/>
            <person name="Spatafora J.W."/>
            <person name="Lail K."/>
            <person name="Amirebrahimi M."/>
            <person name="Lipzen A."/>
            <person name="Pangilinan J."/>
            <person name="Andreopoulos W."/>
            <person name="Hayes R.D."/>
            <person name="Ng V."/>
            <person name="Grigoriev I.V."/>
            <person name="Jackson S.A."/>
            <person name="Sutton T.D.S."/>
            <person name="Dobson A.D.W."/>
            <person name="Rama T."/>
        </authorList>
    </citation>
    <scope>NUCLEOTIDE SEQUENCE</scope>
    <source>
        <strain evidence="6">TS7</strain>
    </source>
</reference>
<organism evidence="6 7">
    <name type="scientific">Emericellopsis atlantica</name>
    <dbReference type="NCBI Taxonomy" id="2614577"/>
    <lineage>
        <taxon>Eukaryota</taxon>
        <taxon>Fungi</taxon>
        <taxon>Dikarya</taxon>
        <taxon>Ascomycota</taxon>
        <taxon>Pezizomycotina</taxon>
        <taxon>Sordariomycetes</taxon>
        <taxon>Hypocreomycetidae</taxon>
        <taxon>Hypocreales</taxon>
        <taxon>Bionectriaceae</taxon>
        <taxon>Emericellopsis</taxon>
    </lineage>
</organism>
<name>A0A9P8CP98_9HYPO</name>
<dbReference type="RefSeq" id="XP_046117886.1">
    <property type="nucleotide sequence ID" value="XM_046263519.1"/>
</dbReference>
<evidence type="ECO:0000256" key="2">
    <source>
        <dbReference type="ARBA" id="ARBA00022723"/>
    </source>
</evidence>
<dbReference type="GO" id="GO:0016846">
    <property type="term" value="F:carbon-sulfur lyase activity"/>
    <property type="evidence" value="ECO:0007669"/>
    <property type="project" value="InterPro"/>
</dbReference>
<proteinExistence type="inferred from homology"/>
<dbReference type="AlphaFoldDB" id="A0A9P8CP98"/>
<keyword evidence="4" id="KW-0456">Lyase</keyword>
<gene>
    <name evidence="6" type="ORF">F5Z01DRAFT_655613</name>
</gene>
<feature type="domain" description="CENP-V/GFA" evidence="5">
    <location>
        <begin position="5"/>
        <end position="123"/>
    </location>
</feature>
<comment type="similarity">
    <text evidence="1">Belongs to the Gfa family.</text>
</comment>
<evidence type="ECO:0000256" key="1">
    <source>
        <dbReference type="ARBA" id="ARBA00005495"/>
    </source>
</evidence>
<evidence type="ECO:0000313" key="6">
    <source>
        <dbReference type="EMBL" id="KAG9253962.1"/>
    </source>
</evidence>
<dbReference type="Pfam" id="PF04828">
    <property type="entry name" value="GFA"/>
    <property type="match status" value="1"/>
</dbReference>
<dbReference type="OrthoDB" id="9985472at2759"/>
<sequence length="137" mass="15652">MSNLLSGRCVCDKVQFIVKLGPSDEPRTTLCHCSSCKRAFGTNFGLTTKIPLQAFSYSCGEIKTFKQDNGVTREFCAECGTHLCEYGERAADKFRYILWGVFDQREKVPPKGEFFCSQRENWMPEIPGTFRKNEIIE</sequence>
<evidence type="ECO:0000313" key="7">
    <source>
        <dbReference type="Proteomes" id="UP000887229"/>
    </source>
</evidence>
<dbReference type="Gene3D" id="3.90.1590.10">
    <property type="entry name" value="glutathione-dependent formaldehyde- activating enzyme (gfa)"/>
    <property type="match status" value="1"/>
</dbReference>
<dbReference type="GeneID" id="70294422"/>
<dbReference type="PANTHER" id="PTHR33337:SF40">
    <property type="entry name" value="CENP-V_GFA DOMAIN-CONTAINING PROTEIN-RELATED"/>
    <property type="match status" value="1"/>
</dbReference>
<dbReference type="PROSITE" id="PS51891">
    <property type="entry name" value="CENP_V_GFA"/>
    <property type="match status" value="1"/>
</dbReference>
<dbReference type="InterPro" id="IPR006913">
    <property type="entry name" value="CENP-V/GFA"/>
</dbReference>
<evidence type="ECO:0000256" key="4">
    <source>
        <dbReference type="ARBA" id="ARBA00023239"/>
    </source>
</evidence>
<keyword evidence="7" id="KW-1185">Reference proteome</keyword>
<evidence type="ECO:0000259" key="5">
    <source>
        <dbReference type="PROSITE" id="PS51891"/>
    </source>
</evidence>